<gene>
    <name evidence="6 8" type="primary">sigI</name>
    <name evidence="8" type="ORF">Pmgp_01169</name>
</gene>
<keyword evidence="9" id="KW-1185">Reference proteome</keyword>
<evidence type="ECO:0000259" key="7">
    <source>
        <dbReference type="Pfam" id="PF04542"/>
    </source>
</evidence>
<feature type="short sequence motif" description="Polymerase core binding" evidence="6">
    <location>
        <begin position="50"/>
        <end position="63"/>
    </location>
</feature>
<keyword evidence="6" id="KW-0346">Stress response</keyword>
<dbReference type="EMBL" id="QFFZ01000009">
    <property type="protein sequence ID" value="TEB12013.1"/>
    <property type="molecule type" value="Genomic_DNA"/>
</dbReference>
<organism evidence="8 9">
    <name type="scientific">Pelotomaculum propionicicum</name>
    <dbReference type="NCBI Taxonomy" id="258475"/>
    <lineage>
        <taxon>Bacteria</taxon>
        <taxon>Bacillati</taxon>
        <taxon>Bacillota</taxon>
        <taxon>Clostridia</taxon>
        <taxon>Eubacteriales</taxon>
        <taxon>Desulfotomaculaceae</taxon>
        <taxon>Pelotomaculum</taxon>
    </lineage>
</organism>
<protein>
    <recommendedName>
        <fullName evidence="6">RNA polymerase sigma factor SigI</fullName>
    </recommendedName>
</protein>
<keyword evidence="2 6" id="KW-0805">Transcription regulation</keyword>
<dbReference type="PANTHER" id="PTHR30385:SF6">
    <property type="entry name" value="RNA POLYMERASE SIGMA FACTOR SIGI"/>
    <property type="match status" value="1"/>
</dbReference>
<feature type="DNA-binding region" description="H-T-H motif" evidence="6">
    <location>
        <begin position="191"/>
        <end position="210"/>
    </location>
</feature>
<feature type="domain" description="RNA polymerase sigma-70 region 2" evidence="7">
    <location>
        <begin position="28"/>
        <end position="95"/>
    </location>
</feature>
<dbReference type="GO" id="GO:0003677">
    <property type="term" value="F:DNA binding"/>
    <property type="evidence" value="ECO:0007669"/>
    <property type="project" value="UniProtKB-UniRule"/>
</dbReference>
<dbReference type="HAMAP" id="MF_02064">
    <property type="entry name" value="Sigma70_SigI"/>
    <property type="match status" value="1"/>
</dbReference>
<dbReference type="GO" id="GO:0016987">
    <property type="term" value="F:sigma factor activity"/>
    <property type="evidence" value="ECO:0007669"/>
    <property type="project" value="UniProtKB-UniRule"/>
</dbReference>
<accession>A0A4Y7RSZ7</accession>
<dbReference type="AlphaFoldDB" id="A0A4Y7RSZ7"/>
<sequence>MHPVQVEEDIRKIKEGDRLLREDFLDNNKAFIHKIACKFSRRYLEWGRDDELAVALVAFNEAIDRFRADTGVPFPAYARIVIMSRLTDHRRRENRNTSVEVPLPQQGEESNSAEFSKAWEVYLLETAARERAEEIREYEGLLREYGVSFEDLVKCSPRHRDTRRSLIFAAAELTKRENLLKEFRAKKKLPLMELENCTGISRKTLERGRKYIIAISLLISRQNDFLHLSSYLKLPVEG</sequence>
<dbReference type="Gene3D" id="1.10.1740.10">
    <property type="match status" value="1"/>
</dbReference>
<dbReference type="PANTHER" id="PTHR30385">
    <property type="entry name" value="SIGMA FACTOR F FLAGELLAR"/>
    <property type="match status" value="1"/>
</dbReference>
<dbReference type="OrthoDB" id="3190733at2"/>
<dbReference type="NCBIfam" id="NF006175">
    <property type="entry name" value="PRK08311.2-3"/>
    <property type="match status" value="1"/>
</dbReference>
<dbReference type="InterPro" id="IPR013325">
    <property type="entry name" value="RNA_pol_sigma_r2"/>
</dbReference>
<evidence type="ECO:0000313" key="9">
    <source>
        <dbReference type="Proteomes" id="UP000297597"/>
    </source>
</evidence>
<evidence type="ECO:0000256" key="1">
    <source>
        <dbReference type="ARBA" id="ARBA00022490"/>
    </source>
</evidence>
<dbReference type="SUPFAM" id="SSF88946">
    <property type="entry name" value="Sigma2 domain of RNA polymerase sigma factors"/>
    <property type="match status" value="1"/>
</dbReference>
<name>A0A4Y7RSZ7_9FIRM</name>
<dbReference type="RefSeq" id="WP_134213050.1">
    <property type="nucleotide sequence ID" value="NZ_QFFZ01000009.1"/>
</dbReference>
<dbReference type="GO" id="GO:0005737">
    <property type="term" value="C:cytoplasm"/>
    <property type="evidence" value="ECO:0007669"/>
    <property type="project" value="UniProtKB-SubCell"/>
</dbReference>
<evidence type="ECO:0000256" key="4">
    <source>
        <dbReference type="ARBA" id="ARBA00023125"/>
    </source>
</evidence>
<dbReference type="GO" id="GO:0006352">
    <property type="term" value="P:DNA-templated transcription initiation"/>
    <property type="evidence" value="ECO:0007669"/>
    <property type="project" value="UniProtKB-UniRule"/>
</dbReference>
<keyword evidence="1 6" id="KW-0963">Cytoplasm</keyword>
<reference evidence="8 9" key="1">
    <citation type="journal article" date="2018" name="Environ. Microbiol.">
        <title>Novel energy conservation strategies and behaviour of Pelotomaculum schinkii driving syntrophic propionate catabolism.</title>
        <authorList>
            <person name="Hidalgo-Ahumada C.A.P."/>
            <person name="Nobu M.K."/>
            <person name="Narihiro T."/>
            <person name="Tamaki H."/>
            <person name="Liu W.T."/>
            <person name="Kamagata Y."/>
            <person name="Stams A.J.M."/>
            <person name="Imachi H."/>
            <person name="Sousa D.Z."/>
        </authorList>
    </citation>
    <scope>NUCLEOTIDE SEQUENCE [LARGE SCALE GENOMIC DNA]</scope>
    <source>
        <strain evidence="8 9">MGP</strain>
    </source>
</reference>
<comment type="caution">
    <text evidence="8">The sequence shown here is derived from an EMBL/GenBank/DDBJ whole genome shotgun (WGS) entry which is preliminary data.</text>
</comment>
<comment type="subunit">
    <text evidence="6">Interacts with RsgI.</text>
</comment>
<comment type="subcellular location">
    <subcellularLocation>
        <location evidence="6">Cytoplasm</location>
    </subcellularLocation>
</comment>
<dbReference type="InterPro" id="IPR007627">
    <property type="entry name" value="RNA_pol_sigma70_r2"/>
</dbReference>
<comment type="function">
    <text evidence="6">Sigma factors are initiation factors that promote the attachment of RNA polymerase to specific initiation sites and are then released.</text>
</comment>
<keyword evidence="4 6" id="KW-0238">DNA-binding</keyword>
<evidence type="ECO:0000313" key="8">
    <source>
        <dbReference type="EMBL" id="TEB12013.1"/>
    </source>
</evidence>
<evidence type="ECO:0000256" key="3">
    <source>
        <dbReference type="ARBA" id="ARBA00023082"/>
    </source>
</evidence>
<dbReference type="PIRSF" id="PIRSF038953">
    <property type="entry name" value="SigI"/>
    <property type="match status" value="1"/>
</dbReference>
<proteinExistence type="inferred from homology"/>
<evidence type="ECO:0000256" key="2">
    <source>
        <dbReference type="ARBA" id="ARBA00023015"/>
    </source>
</evidence>
<dbReference type="InterPro" id="IPR014244">
    <property type="entry name" value="RNA_pol_sigma-I"/>
</dbReference>
<keyword evidence="3 6" id="KW-0731">Sigma factor</keyword>
<dbReference type="Proteomes" id="UP000297597">
    <property type="component" value="Unassembled WGS sequence"/>
</dbReference>
<comment type="similarity">
    <text evidence="6">Belongs to the sigma-70 factor family. SigI subfamily.</text>
</comment>
<evidence type="ECO:0000256" key="5">
    <source>
        <dbReference type="ARBA" id="ARBA00023163"/>
    </source>
</evidence>
<dbReference type="Pfam" id="PF04542">
    <property type="entry name" value="Sigma70_r2"/>
    <property type="match status" value="1"/>
</dbReference>
<evidence type="ECO:0000256" key="6">
    <source>
        <dbReference type="HAMAP-Rule" id="MF_02064"/>
    </source>
</evidence>
<keyword evidence="5 6" id="KW-0804">Transcription</keyword>
<comment type="activity regulation">
    <text evidence="6">Negatively regulated by the anti-sigma-I factor RsgI.</text>
</comment>